<keyword evidence="2" id="KW-0479">Metal-binding</keyword>
<sequence>MGTQLGLQDLIVHHGENFNSPSSRPPRMLSLPPNLIEQEERVRAYWMAEILDNVSTVGASWNLSLVSVTESDILPCSDEVWTMNGYSDVQPPNPSISFTNYVEFVSGPLYQVQKFMQQKFDLNSLPERSLWQNKCQELDEILSTWRANLTDSLCKASQSRPGDVARAGFGTNMTLVRCLANFAVISMYQRVSIHNSQHTNHIWPHAAQRCLDAVGDTCETVRCIADKELSWFCPFIICSVFTAARFLLAYAAFTGNEAPPSVDLLIYSMRLLSQRWPLAKRLAKVLRAAALEYKATASTYTIPLQFYNLEYSTIDIDEALKAWYMNSES</sequence>
<dbReference type="OrthoDB" id="3862662at2759"/>
<dbReference type="PANTHER" id="PTHR47338">
    <property type="entry name" value="ZN(II)2CYS6 TRANSCRIPTION FACTOR (EUROFUNG)-RELATED"/>
    <property type="match status" value="1"/>
</dbReference>
<gene>
    <name evidence="6" type="ORF">NA57DRAFT_73697</name>
</gene>
<name>A0A9P4M916_9PEZI</name>
<reference evidence="6" key="1">
    <citation type="journal article" date="2020" name="Stud. Mycol.">
        <title>101 Dothideomycetes genomes: a test case for predicting lifestyles and emergence of pathogens.</title>
        <authorList>
            <person name="Haridas S."/>
            <person name="Albert R."/>
            <person name="Binder M."/>
            <person name="Bloem J."/>
            <person name="Labutti K."/>
            <person name="Salamov A."/>
            <person name="Andreopoulos B."/>
            <person name="Baker S."/>
            <person name="Barry K."/>
            <person name="Bills G."/>
            <person name="Bluhm B."/>
            <person name="Cannon C."/>
            <person name="Castanera R."/>
            <person name="Culley D."/>
            <person name="Daum C."/>
            <person name="Ezra D."/>
            <person name="Gonzalez J."/>
            <person name="Henrissat B."/>
            <person name="Kuo A."/>
            <person name="Liang C."/>
            <person name="Lipzen A."/>
            <person name="Lutzoni F."/>
            <person name="Magnuson J."/>
            <person name="Mondo S."/>
            <person name="Nolan M."/>
            <person name="Ohm R."/>
            <person name="Pangilinan J."/>
            <person name="Park H.-J."/>
            <person name="Ramirez L."/>
            <person name="Alfaro M."/>
            <person name="Sun H."/>
            <person name="Tritt A."/>
            <person name="Yoshinaga Y."/>
            <person name="Zwiers L.-H."/>
            <person name="Turgeon B."/>
            <person name="Goodwin S."/>
            <person name="Spatafora J."/>
            <person name="Crous P."/>
            <person name="Grigoriev I."/>
        </authorList>
    </citation>
    <scope>NUCLEOTIDE SEQUENCE</scope>
    <source>
        <strain evidence="6">CBS 133067</strain>
    </source>
</reference>
<comment type="caution">
    <text evidence="6">The sequence shown here is derived from an EMBL/GenBank/DDBJ whole genome shotgun (WGS) entry which is preliminary data.</text>
</comment>
<proteinExistence type="predicted"/>
<keyword evidence="5" id="KW-0539">Nucleus</keyword>
<dbReference type="EMBL" id="ML978123">
    <property type="protein sequence ID" value="KAF2102268.1"/>
    <property type="molecule type" value="Genomic_DNA"/>
</dbReference>
<dbReference type="GO" id="GO:0000981">
    <property type="term" value="F:DNA-binding transcription factor activity, RNA polymerase II-specific"/>
    <property type="evidence" value="ECO:0007669"/>
    <property type="project" value="InterPro"/>
</dbReference>
<evidence type="ECO:0000256" key="1">
    <source>
        <dbReference type="ARBA" id="ARBA00004123"/>
    </source>
</evidence>
<dbReference type="GO" id="GO:0046872">
    <property type="term" value="F:metal ion binding"/>
    <property type="evidence" value="ECO:0007669"/>
    <property type="project" value="UniProtKB-KW"/>
</dbReference>
<dbReference type="CDD" id="cd12148">
    <property type="entry name" value="fungal_TF_MHR"/>
    <property type="match status" value="1"/>
</dbReference>
<evidence type="ECO:0000313" key="7">
    <source>
        <dbReference type="Proteomes" id="UP000799772"/>
    </source>
</evidence>
<evidence type="ECO:0000313" key="6">
    <source>
        <dbReference type="EMBL" id="KAF2102268.1"/>
    </source>
</evidence>
<accession>A0A9P4M916</accession>
<dbReference type="Proteomes" id="UP000799772">
    <property type="component" value="Unassembled WGS sequence"/>
</dbReference>
<keyword evidence="3" id="KW-0805">Transcription regulation</keyword>
<protein>
    <recommendedName>
        <fullName evidence="8">Transcription factor domain-containing protein</fullName>
    </recommendedName>
</protein>
<dbReference type="GO" id="GO:0005634">
    <property type="term" value="C:nucleus"/>
    <property type="evidence" value="ECO:0007669"/>
    <property type="project" value="UniProtKB-SubCell"/>
</dbReference>
<evidence type="ECO:0008006" key="8">
    <source>
        <dbReference type="Google" id="ProtNLM"/>
    </source>
</evidence>
<organism evidence="6 7">
    <name type="scientific">Rhizodiscina lignyota</name>
    <dbReference type="NCBI Taxonomy" id="1504668"/>
    <lineage>
        <taxon>Eukaryota</taxon>
        <taxon>Fungi</taxon>
        <taxon>Dikarya</taxon>
        <taxon>Ascomycota</taxon>
        <taxon>Pezizomycotina</taxon>
        <taxon>Dothideomycetes</taxon>
        <taxon>Pleosporomycetidae</taxon>
        <taxon>Aulographales</taxon>
        <taxon>Rhizodiscinaceae</taxon>
        <taxon>Rhizodiscina</taxon>
    </lineage>
</organism>
<evidence type="ECO:0000256" key="5">
    <source>
        <dbReference type="ARBA" id="ARBA00023242"/>
    </source>
</evidence>
<dbReference type="AlphaFoldDB" id="A0A9P4M916"/>
<dbReference type="PANTHER" id="PTHR47338:SF20">
    <property type="entry name" value="ZN(II)2CYS6 TRANSCRIPTION FACTOR (EUROFUNG)"/>
    <property type="match status" value="1"/>
</dbReference>
<keyword evidence="4" id="KW-0804">Transcription</keyword>
<dbReference type="InterPro" id="IPR050815">
    <property type="entry name" value="TF_fung"/>
</dbReference>
<evidence type="ECO:0000256" key="2">
    <source>
        <dbReference type="ARBA" id="ARBA00022723"/>
    </source>
</evidence>
<comment type="subcellular location">
    <subcellularLocation>
        <location evidence="1">Nucleus</location>
    </subcellularLocation>
</comment>
<evidence type="ECO:0000256" key="3">
    <source>
        <dbReference type="ARBA" id="ARBA00023015"/>
    </source>
</evidence>
<evidence type="ECO:0000256" key="4">
    <source>
        <dbReference type="ARBA" id="ARBA00023163"/>
    </source>
</evidence>
<keyword evidence="7" id="KW-1185">Reference proteome</keyword>